<dbReference type="RefSeq" id="WP_271172741.1">
    <property type="nucleotide sequence ID" value="NZ_BSEJ01000004.1"/>
</dbReference>
<organism evidence="1 2">
    <name type="scientific">Microbacterium barkeri</name>
    <dbReference type="NCBI Taxonomy" id="33917"/>
    <lineage>
        <taxon>Bacteria</taxon>
        <taxon>Bacillati</taxon>
        <taxon>Actinomycetota</taxon>
        <taxon>Actinomycetes</taxon>
        <taxon>Micrococcales</taxon>
        <taxon>Microbacteriaceae</taxon>
        <taxon>Microbacterium</taxon>
    </lineage>
</organism>
<dbReference type="SUPFAM" id="SSF54909">
    <property type="entry name" value="Dimeric alpha+beta barrel"/>
    <property type="match status" value="1"/>
</dbReference>
<dbReference type="InterPro" id="IPR011008">
    <property type="entry name" value="Dimeric_a/b-barrel"/>
</dbReference>
<dbReference type="Gene3D" id="3.30.70.100">
    <property type="match status" value="1"/>
</dbReference>
<proteinExistence type="predicted"/>
<name>A0A9W6LW52_9MICO</name>
<reference evidence="1" key="1">
    <citation type="journal article" date="2014" name="Int. J. Syst. Evol. Microbiol.">
        <title>Complete genome sequence of Corynebacterium casei LMG S-19264T (=DSM 44701T), isolated from a smear-ripened cheese.</title>
        <authorList>
            <consortium name="US DOE Joint Genome Institute (JGI-PGF)"/>
            <person name="Walter F."/>
            <person name="Albersmeier A."/>
            <person name="Kalinowski J."/>
            <person name="Ruckert C."/>
        </authorList>
    </citation>
    <scope>NUCLEOTIDE SEQUENCE</scope>
    <source>
        <strain evidence="1">VKM Ac-1020</strain>
    </source>
</reference>
<protein>
    <recommendedName>
        <fullName evidence="3">Antibiotic biosynthesis monooxygenase</fullName>
    </recommendedName>
</protein>
<keyword evidence="2" id="KW-1185">Reference proteome</keyword>
<evidence type="ECO:0000313" key="2">
    <source>
        <dbReference type="Proteomes" id="UP001142462"/>
    </source>
</evidence>
<evidence type="ECO:0000313" key="1">
    <source>
        <dbReference type="EMBL" id="GLJ61031.1"/>
    </source>
</evidence>
<reference evidence="1" key="2">
    <citation type="submission" date="2023-01" db="EMBL/GenBank/DDBJ databases">
        <authorList>
            <person name="Sun Q."/>
            <person name="Evtushenko L."/>
        </authorList>
    </citation>
    <scope>NUCLEOTIDE SEQUENCE</scope>
    <source>
        <strain evidence="1">VKM Ac-1020</strain>
    </source>
</reference>
<dbReference type="AlphaFoldDB" id="A0A9W6LW52"/>
<accession>A0A9W6LW52</accession>
<evidence type="ECO:0008006" key="3">
    <source>
        <dbReference type="Google" id="ProtNLM"/>
    </source>
</evidence>
<dbReference type="EMBL" id="BSEJ01000004">
    <property type="protein sequence ID" value="GLJ61031.1"/>
    <property type="molecule type" value="Genomic_DNA"/>
</dbReference>
<comment type="caution">
    <text evidence="1">The sequence shown here is derived from an EMBL/GenBank/DDBJ whole genome shotgun (WGS) entry which is preliminary data.</text>
</comment>
<sequence length="100" mass="10485">MEPQQAVFINVFAVEPDRQGELVALLTEGGEQVIRHRPGFTSLSIYASRDGRSVVGVAGWERAEDAAATQAAPDAASYATRAAAVGTPAPGLYTLAAEIR</sequence>
<gene>
    <name evidence="1" type="ORF">GCM10017576_11600</name>
</gene>
<dbReference type="Proteomes" id="UP001142462">
    <property type="component" value="Unassembled WGS sequence"/>
</dbReference>